<evidence type="ECO:0000256" key="18">
    <source>
        <dbReference type="ARBA" id="ARBA00025717"/>
    </source>
</evidence>
<dbReference type="InterPro" id="IPR007196">
    <property type="entry name" value="CCR4-Not_Not1_C"/>
</dbReference>
<protein>
    <recommendedName>
        <fullName evidence="4">Alanine--tRNA ligase</fullName>
        <ecNumber evidence="3">6.1.1.7</ecNumber>
    </recommendedName>
</protein>
<comment type="similarity">
    <text evidence="18">Belongs to the CNOT1 family.</text>
</comment>
<dbReference type="SUPFAM" id="SSF50447">
    <property type="entry name" value="Translation proteins"/>
    <property type="match status" value="1"/>
</dbReference>
<keyword evidence="5" id="KW-0678">Repressor</keyword>
<dbReference type="Proteomes" id="UP000681722">
    <property type="component" value="Unassembled WGS sequence"/>
</dbReference>
<feature type="compositionally biased region" description="Polar residues" evidence="21">
    <location>
        <begin position="828"/>
        <end position="837"/>
    </location>
</feature>
<dbReference type="GO" id="GO:0000289">
    <property type="term" value="P:nuclear-transcribed mRNA poly(A) tail shortening"/>
    <property type="evidence" value="ECO:0007669"/>
    <property type="project" value="UniProtKB-ARBA"/>
</dbReference>
<dbReference type="InterPro" id="IPR023033">
    <property type="entry name" value="Ala_tRNA_ligase_euk/bac"/>
</dbReference>
<dbReference type="Pfam" id="PF16417">
    <property type="entry name" value="CNOT1_TTP_bind"/>
    <property type="match status" value="1"/>
</dbReference>
<dbReference type="Gene3D" id="1.25.40.800">
    <property type="match status" value="1"/>
</dbReference>
<dbReference type="CDD" id="cd00673">
    <property type="entry name" value="AlaRS_core"/>
    <property type="match status" value="1"/>
</dbReference>
<keyword evidence="6 20" id="KW-0820">tRNA-binding</keyword>
<dbReference type="SMART" id="SM00863">
    <property type="entry name" value="tRNA_SAD"/>
    <property type="match status" value="1"/>
</dbReference>
<dbReference type="InterPro" id="IPR009000">
    <property type="entry name" value="Transl_B-barrel_sf"/>
</dbReference>
<comment type="subunit">
    <text evidence="20">Monomer.</text>
</comment>
<dbReference type="SUPFAM" id="SSF55681">
    <property type="entry name" value="Class II aaRS and biotin synthetases"/>
    <property type="match status" value="1"/>
</dbReference>
<dbReference type="Pfam" id="PF25097">
    <property type="entry name" value="ARM_Cnot1"/>
    <property type="match status" value="1"/>
</dbReference>
<dbReference type="PANTHER" id="PTHR13162:SF8">
    <property type="entry name" value="CCR4-NOT TRANSCRIPTION COMPLEX SUBUNIT 1"/>
    <property type="match status" value="1"/>
</dbReference>
<evidence type="ECO:0000256" key="9">
    <source>
        <dbReference type="ARBA" id="ARBA00022741"/>
    </source>
</evidence>
<dbReference type="FunFam" id="1.25.40.800:FF:000001">
    <property type="entry name" value="CCR4-NOT transcription complex subunit 1"/>
    <property type="match status" value="1"/>
</dbReference>
<dbReference type="FunFam" id="1.25.40.180:FF:000012">
    <property type="entry name" value="Ccr4-Not transcription complex subunit"/>
    <property type="match status" value="1"/>
</dbReference>
<evidence type="ECO:0000256" key="10">
    <source>
        <dbReference type="ARBA" id="ARBA00022833"/>
    </source>
</evidence>
<dbReference type="HAMAP" id="MF_00036_B">
    <property type="entry name" value="Ala_tRNA_synth_B"/>
    <property type="match status" value="1"/>
</dbReference>
<evidence type="ECO:0000256" key="16">
    <source>
        <dbReference type="ARBA" id="ARBA00023163"/>
    </source>
</evidence>
<dbReference type="InterPro" id="IPR018164">
    <property type="entry name" value="Ala-tRNA-synth_IIc_N"/>
</dbReference>
<dbReference type="SUPFAM" id="SSF101353">
    <property type="entry name" value="Putative anticodon-binding domain of alanyl-tRNA synthetase (AlaRS)"/>
    <property type="match status" value="1"/>
</dbReference>
<evidence type="ECO:0000256" key="12">
    <source>
        <dbReference type="ARBA" id="ARBA00022884"/>
    </source>
</evidence>
<keyword evidence="16" id="KW-0804">Transcription</keyword>
<reference evidence="23" key="1">
    <citation type="submission" date="2021-02" db="EMBL/GenBank/DDBJ databases">
        <authorList>
            <person name="Nowell W R."/>
        </authorList>
    </citation>
    <scope>NUCLEOTIDE SEQUENCE</scope>
</reference>
<feature type="compositionally biased region" description="Polar residues" evidence="21">
    <location>
        <begin position="714"/>
        <end position="730"/>
    </location>
</feature>
<feature type="compositionally biased region" description="Low complexity" evidence="21">
    <location>
        <begin position="1403"/>
        <end position="1417"/>
    </location>
</feature>
<keyword evidence="25" id="KW-1185">Reference proteome</keyword>
<dbReference type="Gene3D" id="1.25.40.180">
    <property type="match status" value="1"/>
</dbReference>
<comment type="catalytic activity">
    <reaction evidence="19 20">
        <text>tRNA(Ala) + L-alanine + ATP = L-alanyl-tRNA(Ala) + AMP + diphosphate</text>
        <dbReference type="Rhea" id="RHEA:12540"/>
        <dbReference type="Rhea" id="RHEA-COMP:9657"/>
        <dbReference type="Rhea" id="RHEA-COMP:9923"/>
        <dbReference type="ChEBI" id="CHEBI:30616"/>
        <dbReference type="ChEBI" id="CHEBI:33019"/>
        <dbReference type="ChEBI" id="CHEBI:57972"/>
        <dbReference type="ChEBI" id="CHEBI:78442"/>
        <dbReference type="ChEBI" id="CHEBI:78497"/>
        <dbReference type="ChEBI" id="CHEBI:456215"/>
        <dbReference type="EC" id="6.1.1.7"/>
    </reaction>
</comment>
<dbReference type="InterPro" id="IPR055454">
    <property type="entry name" value="CNOT1-like_NOT1_connector"/>
</dbReference>
<feature type="binding site" evidence="20">
    <location>
        <position position="3222"/>
    </location>
    <ligand>
        <name>Zn(2+)</name>
        <dbReference type="ChEBI" id="CHEBI:29105"/>
    </ligand>
</feature>
<dbReference type="PRINTS" id="PR00980">
    <property type="entry name" value="TRNASYNTHALA"/>
</dbReference>
<dbReference type="InterPro" id="IPR032193">
    <property type="entry name" value="CNOT1_TTP_bind"/>
</dbReference>
<evidence type="ECO:0000256" key="5">
    <source>
        <dbReference type="ARBA" id="ARBA00022491"/>
    </source>
</evidence>
<accession>A0A813PSH3</accession>
<dbReference type="EMBL" id="CAJNOQ010000094">
    <property type="protein sequence ID" value="CAF0755417.1"/>
    <property type="molecule type" value="Genomic_DNA"/>
</dbReference>
<dbReference type="InterPro" id="IPR018162">
    <property type="entry name" value="Ala-tRNA-ligase_IIc_anticod-bd"/>
</dbReference>
<dbReference type="Pfam" id="PF12842">
    <property type="entry name" value="DUF3819"/>
    <property type="match status" value="1"/>
</dbReference>
<dbReference type="GO" id="GO:0008270">
    <property type="term" value="F:zinc ion binding"/>
    <property type="evidence" value="ECO:0007669"/>
    <property type="project" value="UniProtKB-UniRule"/>
</dbReference>
<evidence type="ECO:0000256" key="21">
    <source>
        <dbReference type="SAM" id="MobiDB-lite"/>
    </source>
</evidence>
<evidence type="ECO:0000256" key="15">
    <source>
        <dbReference type="ARBA" id="ARBA00023146"/>
    </source>
</evidence>
<keyword evidence="9 20" id="KW-0547">Nucleotide-binding</keyword>
<dbReference type="GO" id="GO:0060090">
    <property type="term" value="F:molecular adaptor activity"/>
    <property type="evidence" value="ECO:0007669"/>
    <property type="project" value="TreeGrafter"/>
</dbReference>
<evidence type="ECO:0000256" key="2">
    <source>
        <dbReference type="ARBA" id="ARBA00008429"/>
    </source>
</evidence>
<proteinExistence type="inferred from homology"/>
<comment type="similarity">
    <text evidence="2">Belongs to the class-II aminoacyl-tRNA synthetase family. Alax-L subfamily.</text>
</comment>
<feature type="region of interest" description="Disordered" evidence="21">
    <location>
        <begin position="1607"/>
        <end position="1629"/>
    </location>
</feature>
<dbReference type="Gene3D" id="2.40.30.130">
    <property type="match status" value="1"/>
</dbReference>
<dbReference type="GO" id="GO:0005634">
    <property type="term" value="C:nucleus"/>
    <property type="evidence" value="ECO:0007669"/>
    <property type="project" value="UniProtKB-SubCell"/>
</dbReference>
<dbReference type="InterPro" id="IPR032194">
    <property type="entry name" value="CNOT1_HEAT"/>
</dbReference>
<dbReference type="GO" id="GO:0004813">
    <property type="term" value="F:alanine-tRNA ligase activity"/>
    <property type="evidence" value="ECO:0007669"/>
    <property type="project" value="UniProtKB-UniRule"/>
</dbReference>
<keyword evidence="13 20" id="KW-0648">Protein biosynthesis</keyword>
<feature type="region of interest" description="Disordered" evidence="21">
    <location>
        <begin position="1427"/>
        <end position="1446"/>
    </location>
</feature>
<evidence type="ECO:0000256" key="7">
    <source>
        <dbReference type="ARBA" id="ARBA00022598"/>
    </source>
</evidence>
<feature type="binding site" evidence="20">
    <location>
        <position position="3334"/>
    </location>
    <ligand>
        <name>Zn(2+)</name>
        <dbReference type="ChEBI" id="CHEBI:29105"/>
    </ligand>
</feature>
<evidence type="ECO:0000256" key="4">
    <source>
        <dbReference type="ARBA" id="ARBA00017959"/>
    </source>
</evidence>
<evidence type="ECO:0000256" key="19">
    <source>
        <dbReference type="ARBA" id="ARBA00048300"/>
    </source>
</evidence>
<evidence type="ECO:0000256" key="8">
    <source>
        <dbReference type="ARBA" id="ARBA00022723"/>
    </source>
</evidence>
<dbReference type="EC" id="6.1.1.7" evidence="3"/>
<dbReference type="FunFam" id="3.30.930.10:FF:000011">
    <property type="entry name" value="Alanine--tRNA ligase, cytoplasmic"/>
    <property type="match status" value="1"/>
</dbReference>
<dbReference type="Pfam" id="PF07973">
    <property type="entry name" value="tRNA_SAD"/>
    <property type="match status" value="1"/>
</dbReference>
<feature type="region of interest" description="Disordered" evidence="21">
    <location>
        <begin position="1962"/>
        <end position="2004"/>
    </location>
</feature>
<dbReference type="Pfam" id="PF16418">
    <property type="entry name" value="CNOT1_HEAT"/>
    <property type="match status" value="1"/>
</dbReference>
<dbReference type="InterPro" id="IPR012947">
    <property type="entry name" value="tRNA_SAD"/>
</dbReference>
<dbReference type="Pfam" id="PF01411">
    <property type="entry name" value="tRNA-synt_2c"/>
    <property type="match status" value="1"/>
</dbReference>
<dbReference type="Pfam" id="PF16415">
    <property type="entry name" value="CNOT1_CAF1_bind"/>
    <property type="match status" value="1"/>
</dbReference>
<keyword evidence="17" id="KW-0539">Nucleus</keyword>
<dbReference type="FunFam" id="3.30.980.10:FF:000004">
    <property type="entry name" value="Alanine--tRNA ligase, cytoplasmic"/>
    <property type="match status" value="1"/>
</dbReference>
<evidence type="ECO:0000313" key="23">
    <source>
        <dbReference type="EMBL" id="CAF0755417.1"/>
    </source>
</evidence>
<evidence type="ECO:0000256" key="17">
    <source>
        <dbReference type="ARBA" id="ARBA00023242"/>
    </source>
</evidence>
<dbReference type="Gene3D" id="3.30.930.10">
    <property type="entry name" value="Bira Bifunctional Protein, Domain 2"/>
    <property type="match status" value="1"/>
</dbReference>
<evidence type="ECO:0000313" key="24">
    <source>
        <dbReference type="EMBL" id="CAF3535681.1"/>
    </source>
</evidence>
<gene>
    <name evidence="23" type="ORF">GPM918_LOCUS1083</name>
    <name evidence="24" type="ORF">SRO942_LOCUS1083</name>
</gene>
<dbReference type="GO" id="GO:0000049">
    <property type="term" value="F:tRNA binding"/>
    <property type="evidence" value="ECO:0007669"/>
    <property type="project" value="UniProtKB-KW"/>
</dbReference>
<dbReference type="GO" id="GO:0017148">
    <property type="term" value="P:negative regulation of translation"/>
    <property type="evidence" value="ECO:0007669"/>
    <property type="project" value="InterPro"/>
</dbReference>
<dbReference type="InterPro" id="IPR018163">
    <property type="entry name" value="Thr/Ala-tRNA-synth_IIc_edit"/>
</dbReference>
<feature type="binding site" evidence="20">
    <location>
        <position position="3218"/>
    </location>
    <ligand>
        <name>Zn(2+)</name>
        <dbReference type="ChEBI" id="CHEBI:29105"/>
    </ligand>
</feature>
<comment type="subcellular location">
    <subcellularLocation>
        <location evidence="1">Nucleus</location>
    </subcellularLocation>
</comment>
<feature type="region of interest" description="Disordered" evidence="21">
    <location>
        <begin position="700"/>
        <end position="837"/>
    </location>
</feature>
<evidence type="ECO:0000256" key="1">
    <source>
        <dbReference type="ARBA" id="ARBA00004123"/>
    </source>
</evidence>
<evidence type="ECO:0000256" key="3">
    <source>
        <dbReference type="ARBA" id="ARBA00013168"/>
    </source>
</evidence>
<evidence type="ECO:0000256" key="20">
    <source>
        <dbReference type="HAMAP-Rule" id="MF_03133"/>
    </source>
</evidence>
<dbReference type="Gene3D" id="3.30.980.10">
    <property type="entry name" value="Threonyl-trna Synthetase, Chain A, domain 2"/>
    <property type="match status" value="1"/>
</dbReference>
<evidence type="ECO:0000256" key="13">
    <source>
        <dbReference type="ARBA" id="ARBA00022917"/>
    </source>
</evidence>
<feature type="binding site" evidence="20">
    <location>
        <position position="3338"/>
    </location>
    <ligand>
        <name>Zn(2+)</name>
        <dbReference type="ChEBI" id="CHEBI:29105"/>
    </ligand>
</feature>
<dbReference type="InterPro" id="IPR045864">
    <property type="entry name" value="aa-tRNA-synth_II/BPL/LPL"/>
</dbReference>
<name>A0A813PSH3_9BILA</name>
<dbReference type="NCBIfam" id="TIGR00344">
    <property type="entry name" value="alaS"/>
    <property type="match status" value="1"/>
</dbReference>
<evidence type="ECO:0000256" key="11">
    <source>
        <dbReference type="ARBA" id="ARBA00022840"/>
    </source>
</evidence>
<dbReference type="InterPro" id="IPR032191">
    <property type="entry name" value="CNOT1_CAF1_bind"/>
</dbReference>
<feature type="compositionally biased region" description="Low complexity" evidence="21">
    <location>
        <begin position="1608"/>
        <end position="1627"/>
    </location>
</feature>
<dbReference type="PROSITE" id="PS50860">
    <property type="entry name" value="AA_TRNA_LIGASE_II_ALA"/>
    <property type="match status" value="1"/>
</dbReference>
<keyword evidence="7 20" id="KW-0436">Ligase</keyword>
<dbReference type="InterPro" id="IPR018165">
    <property type="entry name" value="Ala-tRNA-synth_IIc_core"/>
</dbReference>
<keyword evidence="11 20" id="KW-0067">ATP-binding</keyword>
<dbReference type="Proteomes" id="UP000663829">
    <property type="component" value="Unassembled WGS sequence"/>
</dbReference>
<evidence type="ECO:0000313" key="25">
    <source>
        <dbReference type="Proteomes" id="UP000663829"/>
    </source>
</evidence>
<comment type="function">
    <text evidence="20">Catalyzes the attachment of alanine to tRNA(Ala) in a two-step reaction: alanine is first activated by ATP to form Ala-AMP and then transferred to the acceptor end of tRNA(Ala). Also edits incorrectly charged tRNA(Ala) via its editing domain.</text>
</comment>
<dbReference type="GO" id="GO:0000932">
    <property type="term" value="C:P-body"/>
    <property type="evidence" value="ECO:0007669"/>
    <property type="project" value="TreeGrafter"/>
</dbReference>
<keyword evidence="14" id="KW-0805">Transcription regulation</keyword>
<comment type="caution">
    <text evidence="23">The sequence shown here is derived from an EMBL/GenBank/DDBJ whole genome shotgun (WGS) entry which is preliminary data.</text>
</comment>
<dbReference type="CDD" id="cd20710">
    <property type="entry name" value="NOT1_connector"/>
    <property type="match status" value="1"/>
</dbReference>
<dbReference type="SUPFAM" id="SSF55186">
    <property type="entry name" value="ThrRS/AlaRS common domain"/>
    <property type="match status" value="1"/>
</dbReference>
<dbReference type="Gene3D" id="1.25.40.840">
    <property type="entry name" value="CCR4-NOT transcription complex subunit 1 TTP binding domain"/>
    <property type="match status" value="1"/>
</dbReference>
<keyword evidence="15 20" id="KW-0030">Aminoacyl-tRNA synthetase</keyword>
<feature type="region of interest" description="Disordered" evidence="21">
    <location>
        <begin position="1399"/>
        <end position="1418"/>
    </location>
</feature>
<dbReference type="Pfam" id="PF04054">
    <property type="entry name" value="Not1"/>
    <property type="match status" value="1"/>
</dbReference>
<dbReference type="GO" id="GO:0005524">
    <property type="term" value="F:ATP binding"/>
    <property type="evidence" value="ECO:0007669"/>
    <property type="project" value="UniProtKB-UniRule"/>
</dbReference>
<organism evidence="23 25">
    <name type="scientific">Didymodactylos carnosus</name>
    <dbReference type="NCBI Taxonomy" id="1234261"/>
    <lineage>
        <taxon>Eukaryota</taxon>
        <taxon>Metazoa</taxon>
        <taxon>Spiralia</taxon>
        <taxon>Gnathifera</taxon>
        <taxon>Rotifera</taxon>
        <taxon>Eurotatoria</taxon>
        <taxon>Bdelloidea</taxon>
        <taxon>Philodinida</taxon>
        <taxon>Philodinidae</taxon>
        <taxon>Didymodactylos</taxon>
    </lineage>
</organism>
<dbReference type="OrthoDB" id="1933107at2759"/>
<dbReference type="Gene3D" id="1.25.40.790">
    <property type="match status" value="1"/>
</dbReference>
<dbReference type="InterPro" id="IPR040398">
    <property type="entry name" value="Not1"/>
</dbReference>
<evidence type="ECO:0000256" key="14">
    <source>
        <dbReference type="ARBA" id="ARBA00023015"/>
    </source>
</evidence>
<dbReference type="GO" id="GO:0030015">
    <property type="term" value="C:CCR4-NOT core complex"/>
    <property type="evidence" value="ECO:0007669"/>
    <property type="project" value="InterPro"/>
</dbReference>
<feature type="compositionally biased region" description="Polar residues" evidence="21">
    <location>
        <begin position="752"/>
        <end position="803"/>
    </location>
</feature>
<dbReference type="InterPro" id="IPR002318">
    <property type="entry name" value="Ala-tRNA-lgiase_IIc"/>
</dbReference>
<keyword evidence="12 20" id="KW-0694">RNA-binding</keyword>
<dbReference type="InterPro" id="IPR038535">
    <property type="entry name" value="CNOT1_TTP_bind_sf"/>
</dbReference>
<comment type="domain">
    <text evidence="20">Consists of three domains; the N-terminal catalytic domain, the editing domain and the C-terminal C-Ala domain. The editing domain removes incorrectly charged amino acids, while the C-Ala domain, along with tRNA(Ala), serves as a bridge to cooperatively bring together the editing and aminoacylation centers thus stimulating deacylation of misacylated tRNAs.</text>
</comment>
<dbReference type="InterPro" id="IPR024557">
    <property type="entry name" value="CNOT1_dom_4"/>
</dbReference>
<sequence length="3581" mass="409296">MNLDSLSIALAQISYTVQTLSKKNFKAAVSEITTLISTHGFEAERHLYRTLITNIDFTLDSNNPKNRDSIHVQYLVQEVPSLISRPNFVTLLWKVTSSFFSTICKLLKLSPIQEILFALALEHSTNQDLASVSTEYIRQKLPELLRITLEFDNAATETGLNDLPVELLHSLLVHIKQLAEPSTQSSSTSSTTDVVATSKTIDPLIKPEHYEQLVTLLRKEYPKERLSLGHVILSPLLYPTSFNSTPNQLLSDSSSLSTAVWQMDASLADVVIEMGYSFTSSIEECRNALVQFGVQEIKPLNIARILGAMAKTHNGLIENTVIYNLNSQESNNSEKPTNQSQTWNVEIFVHAVNDLAPNMNWKDVLKEMDYNGFIIKDRQSLVLIVNAFKRALPDGIPIDLLYTRWHNAEGQLSWFAQAIRNPDIFCFGDYPAHPVNIDCLKHPPDDSKETWTWRSLNLLECLLRISESGLYQPTLELFKIALQRCAEVLLLGLLQLPNIWDSLKQELLQILIPSFLPNSPNSNAILNYIWNSQHHTTALRTTLLTSMADWYNRSSESDQQQRLSRVLEVVQDLKTLPTLLNAQPMPFIIDLACLASRRGYLKLDKWLSDKLRDHQEMFVQNTIQFLRKKVPQLSATNLKETNNGEITNGIPIFKPLINHDTIMIILTVLHATTSSVSADLAQEIHTMLNNASLITAEQHRLAQSTNNPTPPPLQTGTSSSALTQQTQPSSGMMPAISRMNNGTPTGIKDQENQPSSMYQNVTNPLFNPSSQTNYPPISLSPSNIFNSNPTHPTNQLSEPTNQRQMSLPLAQQQQQQQMFPAQSFMQSPTGSNIFPRTSMNISRSQGNLNALTNDPLLSQHMGNTGANNIAGVSASSHLSNSDIADVDVYFKRLYSKTNNPPPITVDDFLDIFTRCRESTIPREKDVFHNGVKNLFDEYKFYPQYPERELHLTAQLFGGLVERNLLPPQIITAAFRAINEGLKKPPSHNLFVFAVTALERCKLRLRENIQYCQLFKTAQSYRDLPSNLRDYIDYGALGEYPPNQLNNNQLISLQQQQTRTLTPTPQQSTLLSSSNQQSLSPLPNVQSTFPKINATQIPNQLPPYSTTRANTTTGVIPSVAQSANISSLLKAPSYEKVRVPPPPESIQDKVSFTFNNLSFANLSQKADELKESMQDDKYWQWVAQYLVMKRVSIEPNFHTLYAGFVSTLNVHILFDTVLGETHRNIKILLLGDKQMNNIPDRALLKNLGHWLGIITIGKNKPILAIDLDLKSLTIEAYHTGSQELLYVVPFIAKILESCTRSKIFQPPNPWLMGIMSVLAEMHQSPEFKLNMKFEIEVLCRQLQIQLNDLPIPHILQNKEYFEKLDKQLSRPAQLSTSHISLGMLHFSALQQQDQTVNSLISSVQGQQQHDQQQRQQGQSLALNDPAIIQQSPSYHPPSNALQSASTTTSSTSIPNAILTVPSSNVNGATASTNNATVPVPSQPQYKLSDFKSSIFQSLSTMLEINPNLLLFQHHPRLKTYIHSPIEQAINESLTTVQRSLKVATSAAETIARKDFMFNPDEQQLRTSARNMVAYLSSGLVLITARPALQEQIQTYIRNHLQTVLGVTQNSNETNTNSNAASSTTSGNSDLNAKTREMINQAANEIAQSNIELCCCLLQRITISRAIQHIDTRLLSDIEQRQRSRLEQKQWNVDPYNYNFQSEKLPEQIRLKYGPLNSHQLAIYEDFVHYIPGFKPSDNEKRESLQMEDNSPSLWDRLISDIEQVIQSQVNLTYNAPLQRLIDSLTILRTNLQTLPSAAQSALATVLNTIVYNLLEYYTQQAQSQDSEGATRFRDVHMAVLKLLIDIRLQITVITKQLTKCWLDCPNELKFNVHAVNTLIRNRLLDCRQVDAHISQLIDSGNNPALHFAVHFIRSCLIEQPACSDSDISSIIESLHRISLIGKQPAEAVRDLLEIIRLNYASSSASSTDSSTSASSTTTTTTNSSSTTTTNANTATTPTANETNTTTPVNKIDRLVIISLSVINSGSKYLNNDEIETTTIAAKAKLILSEWVNITITQANRIAQQQAFQNVFNQMNIQGIFRSDDTIAKFLRMTIQLCVNSVYDIIRSTPANQPPHYIRCHQGIESLCRFLSLLTTHTSDLSNFAARIHLINRILGILAALCQVDHDDQQSDQFHPIAYQRIILNLFQESTASENTNDHVMYYIYLAFTNVLHLLRPQRVTGFSFAWLEIVAHRAFMSKLLAPNSKYIRQTQNMYALLLVDALRLVAPFIRSGEHTQSFQVYFKGVLKTFMLLLHDFPEFLCEYYYHFCDALPLVAHQLRNIVLSAFPKQMRCPDPFLVNFKVDMLNDISYSPFIAYNYSNNIQPPKFKANLDSYLRTRAPVTFLSELRSCLQQGADPGSHYNIRMINALVLYVASQAITAIQQKGSQVLVGSITHSAPMDIFQNLAVDLDTEGRYIFLNAMANHLRFPNTHTHYFSYTLLYLFAEANSESLQEQIVRVLLERLVANRPHPWGLLITFLELVRNPHLKLWSREFMNISPDVKRLLHTLTRGFPQFQTTKTHNQRKLIKCNFYRLILKSHYRLCSTKSTSTIQWPSTNVRRTFVDYFVNEHQHTYIPSSSVIPPKDSGTYFVNSGMNQFKNLFLQKQRPEDYIYKRVVNYQKCIRVGGKHNDLDDVGKDTYHHTFFEMLGNWSFGGDYFKEDACHMALDLLTRVYGLKKERLFITYFQGNEQMNIPEDSETRDIWLKLGILKHNIRPFGMKENFWEMGETGPCGPCTEIHYDHLGLNDPSLVNRDDPNVVELWNLVFMQYERRTDKSLCPLPQYHVDTGCGLERLTAVLNGKISNYDTDLFQPLFDSIHSFCSSSFPSYDLCDQQHQFAYRLLADHVRMCTISMNDGLLPEKTHSAGKLRKMLERACRISYEIFHAKPGLLSYLVPIVVQILNDAYPELNKNMNRIVEILKDFELNYYMKYERAKPFLINYIENLKNQQTDTTEIKLSGIDIWRLYSGYQSHINVPVEMIDEYTKTLPNVTVDWLAYEQFMNEREKQIKLGTVYGKSMKNKDDKTIIYDKDKLSDILKQLNFPSTIDRYKYDNVTFNNQSLCVKDINSTIQTIIDNDMKIIDNTILIDENSFYYILLDRTNFYSTSGGQPSDHGHIEFHLNNDNSSTSILFNVLHVLRINNYLLHYGHFDKFNDNNLNMNRIKNVSCHIDSRRRFLLTRNHTTLHLVNKLLRQILNDNNLKQLSSLVNERGFIFEYSSVMLLESTTTTTNIYKILEEKLNEIIKQNISIKVNEIDFEHIQHDKTIIKLDNESYPKYVRCIEIGNNDNNEIFHSKELCCGTHLISTKYIDDFLVIRCDDKGNSIKRLYCLTGDIAHQTRESYYNDILQKLTEYRQQRNRLSIDQLYSIGNKLKIAYFDDKMKIPYTEFDICWKRFQQVMPTQKKLKYYLVKLFKKTLKEKQNDFIVHNIDVPMNEIGHALLSIVNELKRSIVYFNTISKHFIMIVIDNETKRNDIIDLMDKKFSMKLLDINNRSDETYLINKYKNLLIFKTENDNENFKEENLVQLTNLIKSSHDVVNENRSVNL</sequence>
<evidence type="ECO:0000259" key="22">
    <source>
        <dbReference type="PROSITE" id="PS50860"/>
    </source>
</evidence>
<feature type="domain" description="Alanyl-transfer RNA synthetases family profile" evidence="22">
    <location>
        <begin position="2591"/>
        <end position="3377"/>
    </location>
</feature>
<evidence type="ECO:0000256" key="6">
    <source>
        <dbReference type="ARBA" id="ARBA00022555"/>
    </source>
</evidence>
<feature type="region of interest" description="Disordered" evidence="21">
    <location>
        <begin position="1054"/>
        <end position="1081"/>
    </location>
</feature>
<dbReference type="PANTHER" id="PTHR13162">
    <property type="entry name" value="CCR4-NOT TRANSCRIPTION COMPLEX"/>
    <property type="match status" value="1"/>
</dbReference>
<dbReference type="EMBL" id="CAJOBC010000094">
    <property type="protein sequence ID" value="CAF3535681.1"/>
    <property type="molecule type" value="Genomic_DNA"/>
</dbReference>
<keyword evidence="8 20" id="KW-0479">Metal-binding</keyword>
<keyword evidence="10 20" id="KW-0862">Zinc</keyword>
<dbReference type="GO" id="GO:0006419">
    <property type="term" value="P:alanyl-tRNA aminoacylation"/>
    <property type="evidence" value="ECO:0007669"/>
    <property type="project" value="InterPro"/>
</dbReference>
<feature type="compositionally biased region" description="Low complexity" evidence="21">
    <location>
        <begin position="804"/>
        <end position="827"/>
    </location>
</feature>
<comment type="cofactor">
    <cofactor evidence="20">
        <name>Zn(2+)</name>
        <dbReference type="ChEBI" id="CHEBI:29105"/>
    </cofactor>
    <text evidence="20">Binds 1 zinc ion per subunit.</text>
</comment>